<accession>A0ABS7FCA3</accession>
<dbReference type="Proteomes" id="UP000711178">
    <property type="component" value="Unassembled WGS sequence"/>
</dbReference>
<name>A0ABS7FCA3_9NEIS</name>
<protein>
    <submittedName>
        <fullName evidence="2">DUF3304 domain-containing protein</fullName>
    </submittedName>
</protein>
<dbReference type="EMBL" id="JAHDTB010000006">
    <property type="protein sequence ID" value="MBW8287697.1"/>
    <property type="molecule type" value="Genomic_DNA"/>
</dbReference>
<sequence>MPDWKAFAKKLLWLTVCAGLAACQTPESAKRKLVSATFVNVDPSSQVRFASFDGNSVCSSSGDTCSVWLPEQWQPGRRAIVKWTQDPSPERNADGSKRPPYGPGGTTTRELDHWRDMHDNNRVLLALNVEVPRYASPYDLELVFLPCKRVAVLIDAADIRRVMGNLPGGQEYEAEIRRRLGAAGDCQPPRVGE</sequence>
<feature type="region of interest" description="Disordered" evidence="1">
    <location>
        <begin position="85"/>
        <end position="111"/>
    </location>
</feature>
<dbReference type="PROSITE" id="PS51257">
    <property type="entry name" value="PROKAR_LIPOPROTEIN"/>
    <property type="match status" value="1"/>
</dbReference>
<comment type="caution">
    <text evidence="2">The sequence shown here is derived from an EMBL/GenBank/DDBJ whole genome shotgun (WGS) entry which is preliminary data.</text>
</comment>
<dbReference type="RefSeq" id="WP_181243266.1">
    <property type="nucleotide sequence ID" value="NZ_CP142381.1"/>
</dbReference>
<evidence type="ECO:0000256" key="1">
    <source>
        <dbReference type="SAM" id="MobiDB-lite"/>
    </source>
</evidence>
<dbReference type="InterPro" id="IPR021733">
    <property type="entry name" value="DUF3304"/>
</dbReference>
<dbReference type="Pfam" id="PF11745">
    <property type="entry name" value="DUF3304"/>
    <property type="match status" value="1"/>
</dbReference>
<reference evidence="2 3" key="1">
    <citation type="submission" date="2021-05" db="EMBL/GenBank/DDBJ databases">
        <title>Draft Whole Genome Sequencing Of Biosensor Chromobacterium violaceum Strain CV026 Reveals A Regulatory RNA In Chromobacterium violaceum Phenotype Regulatory Network.</title>
        <authorList>
            <person name="Hong K.W."/>
            <person name="Chan K.G."/>
            <person name="Chang C.-Y."/>
        </authorList>
    </citation>
    <scope>NUCLEOTIDE SEQUENCE [LARGE SCALE GENOMIC DNA]</scope>
    <source>
        <strain evidence="2 3">ATCC 31532</strain>
    </source>
</reference>
<organism evidence="2 3">
    <name type="scientific">Chromobacterium subtsugae</name>
    <dbReference type="NCBI Taxonomy" id="251747"/>
    <lineage>
        <taxon>Bacteria</taxon>
        <taxon>Pseudomonadati</taxon>
        <taxon>Pseudomonadota</taxon>
        <taxon>Betaproteobacteria</taxon>
        <taxon>Neisseriales</taxon>
        <taxon>Chromobacteriaceae</taxon>
        <taxon>Chromobacterium</taxon>
    </lineage>
</organism>
<gene>
    <name evidence="2" type="ORF">KIF53_08645</name>
</gene>
<evidence type="ECO:0000313" key="2">
    <source>
        <dbReference type="EMBL" id="MBW8287697.1"/>
    </source>
</evidence>
<evidence type="ECO:0000313" key="3">
    <source>
        <dbReference type="Proteomes" id="UP000711178"/>
    </source>
</evidence>
<keyword evidence="3" id="KW-1185">Reference proteome</keyword>
<feature type="compositionally biased region" description="Basic and acidic residues" evidence="1">
    <location>
        <begin position="88"/>
        <end position="97"/>
    </location>
</feature>
<dbReference type="GeneID" id="89687356"/>
<proteinExistence type="predicted"/>